<evidence type="ECO:0000313" key="2">
    <source>
        <dbReference type="Proteomes" id="UP000028990"/>
    </source>
</evidence>
<reference evidence="1 2" key="1">
    <citation type="submission" date="2013-11" db="EMBL/GenBank/DDBJ databases">
        <title>The Damaraland mole rat (Fukomys damarensis) genome and evolution of African mole rats.</title>
        <authorList>
            <person name="Gladyshev V.N."/>
            <person name="Fang X."/>
        </authorList>
    </citation>
    <scope>NUCLEOTIDE SEQUENCE [LARGE SCALE GENOMIC DNA]</scope>
    <source>
        <tissue evidence="1">Liver</tissue>
    </source>
</reference>
<proteinExistence type="predicted"/>
<name>A0A091D6F9_FUKDA</name>
<dbReference type="EMBL" id="KN122870">
    <property type="protein sequence ID" value="KFO27679.1"/>
    <property type="molecule type" value="Genomic_DNA"/>
</dbReference>
<protein>
    <submittedName>
        <fullName evidence="1">Uncharacterized protein</fullName>
    </submittedName>
</protein>
<dbReference type="AlphaFoldDB" id="A0A091D6F9"/>
<sequence length="212" mass="23402">MWIEGQGTMEKTGMLVPWATSTLPRYSCPETGAVTSSPDPWQNELSGGWRESVALRRCEAQRICQPHWSNRHHPEIAASTELQAPHPEDHEEDSGDDYLSYVSVWNTPPHQAIFKYHLLHTAFQNLSVNMTAEFLNTLPREVVRGVISEPSHLCGPLCLVTALYDRDVLAFAIAGNKDVILGQPPLVLSNSDLTTVIVTLIVKGCQVSGSCV</sequence>
<evidence type="ECO:0000313" key="1">
    <source>
        <dbReference type="EMBL" id="KFO27679.1"/>
    </source>
</evidence>
<keyword evidence="2" id="KW-1185">Reference proteome</keyword>
<dbReference type="Proteomes" id="UP000028990">
    <property type="component" value="Unassembled WGS sequence"/>
</dbReference>
<accession>A0A091D6F9</accession>
<gene>
    <name evidence="1" type="ORF">H920_10941</name>
</gene>
<organism evidence="1 2">
    <name type="scientific">Fukomys damarensis</name>
    <name type="common">Damaraland mole rat</name>
    <name type="synonym">Cryptomys damarensis</name>
    <dbReference type="NCBI Taxonomy" id="885580"/>
    <lineage>
        <taxon>Eukaryota</taxon>
        <taxon>Metazoa</taxon>
        <taxon>Chordata</taxon>
        <taxon>Craniata</taxon>
        <taxon>Vertebrata</taxon>
        <taxon>Euteleostomi</taxon>
        <taxon>Mammalia</taxon>
        <taxon>Eutheria</taxon>
        <taxon>Euarchontoglires</taxon>
        <taxon>Glires</taxon>
        <taxon>Rodentia</taxon>
        <taxon>Hystricomorpha</taxon>
        <taxon>Bathyergidae</taxon>
        <taxon>Fukomys</taxon>
    </lineage>
</organism>